<dbReference type="EMBL" id="CM055752">
    <property type="protein sequence ID" value="KAJ7992406.1"/>
    <property type="molecule type" value="Genomic_DNA"/>
</dbReference>
<name>A0ACC2FM03_DALPE</name>
<keyword evidence="2" id="KW-1185">Reference proteome</keyword>
<reference evidence="1" key="1">
    <citation type="submission" date="2021-05" db="EMBL/GenBank/DDBJ databases">
        <authorList>
            <person name="Pan Q."/>
            <person name="Jouanno E."/>
            <person name="Zahm M."/>
            <person name="Klopp C."/>
            <person name="Cabau C."/>
            <person name="Louis A."/>
            <person name="Berthelot C."/>
            <person name="Parey E."/>
            <person name="Roest Crollius H."/>
            <person name="Montfort J."/>
            <person name="Robinson-Rechavi M."/>
            <person name="Bouchez O."/>
            <person name="Lampietro C."/>
            <person name="Lopez Roques C."/>
            <person name="Donnadieu C."/>
            <person name="Postlethwait J."/>
            <person name="Bobe J."/>
            <person name="Dillon D."/>
            <person name="Chandos A."/>
            <person name="von Hippel F."/>
            <person name="Guiguen Y."/>
        </authorList>
    </citation>
    <scope>NUCLEOTIDE SEQUENCE</scope>
    <source>
        <strain evidence="1">YG-Jan2019</strain>
    </source>
</reference>
<sequence length="137" mass="14935">MNNQSDWTHAFKKLPPKNSQPVAQPWGVRPPHVAAGSLNWYQILTGPDVGVGVAYHMPRAPAVSPSAVRSSIRQRIDVNNHQETITVTIDATSVSRGAACEALVNTRRPATSSPVAFQRQRPVAIKPYVSRPSLIVH</sequence>
<gene>
    <name evidence="1" type="ORF">DPEC_G00278210</name>
</gene>
<organism evidence="1 2">
    <name type="scientific">Dallia pectoralis</name>
    <name type="common">Alaska blackfish</name>
    <dbReference type="NCBI Taxonomy" id="75939"/>
    <lineage>
        <taxon>Eukaryota</taxon>
        <taxon>Metazoa</taxon>
        <taxon>Chordata</taxon>
        <taxon>Craniata</taxon>
        <taxon>Vertebrata</taxon>
        <taxon>Euteleostomi</taxon>
        <taxon>Actinopterygii</taxon>
        <taxon>Neopterygii</taxon>
        <taxon>Teleostei</taxon>
        <taxon>Protacanthopterygii</taxon>
        <taxon>Esociformes</taxon>
        <taxon>Umbridae</taxon>
        <taxon>Dallia</taxon>
    </lineage>
</organism>
<accession>A0ACC2FM03</accession>
<evidence type="ECO:0000313" key="2">
    <source>
        <dbReference type="Proteomes" id="UP001157502"/>
    </source>
</evidence>
<protein>
    <submittedName>
        <fullName evidence="1">Uncharacterized protein</fullName>
    </submittedName>
</protein>
<proteinExistence type="predicted"/>
<evidence type="ECO:0000313" key="1">
    <source>
        <dbReference type="EMBL" id="KAJ7992406.1"/>
    </source>
</evidence>
<dbReference type="Proteomes" id="UP001157502">
    <property type="component" value="Chromosome 25"/>
</dbReference>
<comment type="caution">
    <text evidence="1">The sequence shown here is derived from an EMBL/GenBank/DDBJ whole genome shotgun (WGS) entry which is preliminary data.</text>
</comment>